<organism evidence="2 3">
    <name type="scientific">Candidatus Nomurabacteria bacterium RIFOXYB1_FULL_39_16</name>
    <dbReference type="NCBI Taxonomy" id="1801803"/>
    <lineage>
        <taxon>Bacteria</taxon>
        <taxon>Candidatus Nomuraibacteriota</taxon>
    </lineage>
</organism>
<keyword evidence="1" id="KW-0812">Transmembrane</keyword>
<feature type="transmembrane region" description="Helical" evidence="1">
    <location>
        <begin position="7"/>
        <end position="28"/>
    </location>
</feature>
<dbReference type="PROSITE" id="PS00409">
    <property type="entry name" value="PROKAR_NTER_METHYL"/>
    <property type="match status" value="1"/>
</dbReference>
<dbReference type="NCBIfam" id="TIGR02532">
    <property type="entry name" value="IV_pilin_GFxxxE"/>
    <property type="match status" value="1"/>
</dbReference>
<dbReference type="Proteomes" id="UP000177047">
    <property type="component" value="Unassembled WGS sequence"/>
</dbReference>
<dbReference type="EMBL" id="MFWB01000008">
    <property type="protein sequence ID" value="OGJ09412.1"/>
    <property type="molecule type" value="Genomic_DNA"/>
</dbReference>
<protein>
    <recommendedName>
        <fullName evidence="4">Type II secretion system protein GspG C-terminal domain-containing protein</fullName>
    </recommendedName>
</protein>
<proteinExistence type="predicted"/>
<dbReference type="PANTHER" id="PTHR30093">
    <property type="entry name" value="GENERAL SECRETION PATHWAY PROTEIN G"/>
    <property type="match status" value="1"/>
</dbReference>
<dbReference type="STRING" id="1801803.A2356_01000"/>
<keyword evidence="1" id="KW-1133">Transmembrane helix</keyword>
<evidence type="ECO:0000256" key="1">
    <source>
        <dbReference type="SAM" id="Phobius"/>
    </source>
</evidence>
<dbReference type="Gene3D" id="3.30.700.10">
    <property type="entry name" value="Glycoprotein, Type 4 Pilin"/>
    <property type="match status" value="1"/>
</dbReference>
<name>A0A1F6YSQ3_9BACT</name>
<dbReference type="InterPro" id="IPR012902">
    <property type="entry name" value="N_methyl_site"/>
</dbReference>
<accession>A0A1F6YSQ3</accession>
<dbReference type="AlphaFoldDB" id="A0A1F6YSQ3"/>
<evidence type="ECO:0008006" key="4">
    <source>
        <dbReference type="Google" id="ProtNLM"/>
    </source>
</evidence>
<keyword evidence="1" id="KW-0472">Membrane</keyword>
<reference evidence="2 3" key="1">
    <citation type="journal article" date="2016" name="Nat. Commun.">
        <title>Thousands of microbial genomes shed light on interconnected biogeochemical processes in an aquifer system.</title>
        <authorList>
            <person name="Anantharaman K."/>
            <person name="Brown C.T."/>
            <person name="Hug L.A."/>
            <person name="Sharon I."/>
            <person name="Castelle C.J."/>
            <person name="Probst A.J."/>
            <person name="Thomas B.C."/>
            <person name="Singh A."/>
            <person name="Wilkins M.J."/>
            <person name="Karaoz U."/>
            <person name="Brodie E.L."/>
            <person name="Williams K.H."/>
            <person name="Hubbard S.S."/>
            <person name="Banfield J.F."/>
        </authorList>
    </citation>
    <scope>NUCLEOTIDE SEQUENCE [LARGE SCALE GENOMIC DNA]</scope>
</reference>
<evidence type="ECO:0000313" key="3">
    <source>
        <dbReference type="Proteomes" id="UP000177047"/>
    </source>
</evidence>
<evidence type="ECO:0000313" key="2">
    <source>
        <dbReference type="EMBL" id="OGJ09412.1"/>
    </source>
</evidence>
<sequence length="171" mass="18771">MKIKQKGFTLIELLVVVAIIGLLSSIVLTSVNSARKKARDARTLEDVRQITLALNMVRDASPTYSWPGVSGWQCLKASGSCWRNSYAGNSTIGNALLPFMPEIPKTQNPNAGYYAYDSYLYNRAFPGAAGSPAGAYIIYALEGGDFSTKCNGFYAGQLETGYWYCYFWIGN</sequence>
<dbReference type="SUPFAM" id="SSF54523">
    <property type="entry name" value="Pili subunits"/>
    <property type="match status" value="1"/>
</dbReference>
<dbReference type="Pfam" id="PF07963">
    <property type="entry name" value="N_methyl"/>
    <property type="match status" value="1"/>
</dbReference>
<comment type="caution">
    <text evidence="2">The sequence shown here is derived from an EMBL/GenBank/DDBJ whole genome shotgun (WGS) entry which is preliminary data.</text>
</comment>
<gene>
    <name evidence="2" type="ORF">A2356_01000</name>
</gene>
<dbReference type="InterPro" id="IPR045584">
    <property type="entry name" value="Pilin-like"/>
</dbReference>